<keyword evidence="2" id="KW-1185">Reference proteome</keyword>
<comment type="caution">
    <text evidence="1">The sequence shown here is derived from an EMBL/GenBank/DDBJ whole genome shotgun (WGS) entry which is preliminary data.</text>
</comment>
<organism evidence="1 2">
    <name type="scientific">Actinokineospora soli</name>
    <dbReference type="NCBI Taxonomy" id="1048753"/>
    <lineage>
        <taxon>Bacteria</taxon>
        <taxon>Bacillati</taxon>
        <taxon>Actinomycetota</taxon>
        <taxon>Actinomycetes</taxon>
        <taxon>Pseudonocardiales</taxon>
        <taxon>Pseudonocardiaceae</taxon>
        <taxon>Actinokineospora</taxon>
    </lineage>
</organism>
<dbReference type="EMBL" id="JBHTEY010000004">
    <property type="protein sequence ID" value="MFC7613638.1"/>
    <property type="molecule type" value="Genomic_DNA"/>
</dbReference>
<evidence type="ECO:0000313" key="1">
    <source>
        <dbReference type="EMBL" id="MFC7613638.1"/>
    </source>
</evidence>
<dbReference type="SUPFAM" id="SSF49265">
    <property type="entry name" value="Fibronectin type III"/>
    <property type="match status" value="1"/>
</dbReference>
<evidence type="ECO:0000313" key="2">
    <source>
        <dbReference type="Proteomes" id="UP001596512"/>
    </source>
</evidence>
<dbReference type="InterPro" id="IPR036116">
    <property type="entry name" value="FN3_sf"/>
</dbReference>
<sequence length="138" mass="14781">MRVRFDEAVIPETGPVGVSGPGWLDPQVFPSPGPVDFHVVSVSMDLRVRGGGIGPDDPFHVPCTLDPGQRTVLGTVQVFPIITEPPSPPGDVRITDVTHDTAVLAWTPSPRRTTSTTTWCGSTGFRPLWTVGTRPASR</sequence>
<gene>
    <name evidence="1" type="ORF">ACFQV2_08555</name>
</gene>
<protein>
    <recommendedName>
        <fullName evidence="3">Fibronectin type-III domain-containing protein</fullName>
    </recommendedName>
</protein>
<evidence type="ECO:0008006" key="3">
    <source>
        <dbReference type="Google" id="ProtNLM"/>
    </source>
</evidence>
<accession>A0ABW2TM46</accession>
<name>A0ABW2TM46_9PSEU</name>
<dbReference type="Proteomes" id="UP001596512">
    <property type="component" value="Unassembled WGS sequence"/>
</dbReference>
<proteinExistence type="predicted"/>
<reference evidence="2" key="1">
    <citation type="journal article" date="2019" name="Int. J. Syst. Evol. Microbiol.">
        <title>The Global Catalogue of Microorganisms (GCM) 10K type strain sequencing project: providing services to taxonomists for standard genome sequencing and annotation.</title>
        <authorList>
            <consortium name="The Broad Institute Genomics Platform"/>
            <consortium name="The Broad Institute Genome Sequencing Center for Infectious Disease"/>
            <person name="Wu L."/>
            <person name="Ma J."/>
        </authorList>
    </citation>
    <scope>NUCLEOTIDE SEQUENCE [LARGE SCALE GENOMIC DNA]</scope>
    <source>
        <strain evidence="2">JCM 17695</strain>
    </source>
</reference>